<dbReference type="Gramene" id="Zm00001eb175350_T002">
    <property type="protein sequence ID" value="Zm00001eb175350_P002"/>
    <property type="gene ID" value="Zm00001eb175350"/>
</dbReference>
<reference evidence="2" key="1">
    <citation type="journal article" date="2009" name="Science">
        <title>The B73 maize genome: complexity, diversity, and dynamics.</title>
        <authorList>
            <person name="Schnable P.S."/>
            <person name="Ware D."/>
            <person name="Fulton R.S."/>
            <person name="Stein J.C."/>
            <person name="Wei F."/>
            <person name="Pasternak S."/>
            <person name="Liang C."/>
            <person name="Zhang J."/>
            <person name="Fulton L."/>
            <person name="Graves T.A."/>
            <person name="Minx P."/>
            <person name="Reily A.D."/>
            <person name="Courtney L."/>
            <person name="Kruchowski S.S."/>
            <person name="Tomlinson C."/>
            <person name="Strong C."/>
            <person name="Delehaunty K."/>
            <person name="Fronick C."/>
            <person name="Courtney B."/>
            <person name="Rock S.M."/>
            <person name="Belter E."/>
            <person name="Du F."/>
            <person name="Kim K."/>
            <person name="Abbott R.M."/>
            <person name="Cotton M."/>
            <person name="Levy A."/>
            <person name="Marchetto P."/>
            <person name="Ochoa K."/>
            <person name="Jackson S.M."/>
            <person name="Gillam B."/>
            <person name="Chen W."/>
            <person name="Yan L."/>
            <person name="Higginbotham J."/>
            <person name="Cardenas M."/>
            <person name="Waligorski J."/>
            <person name="Applebaum E."/>
            <person name="Phelps L."/>
            <person name="Falcone J."/>
            <person name="Kanchi K."/>
            <person name="Thane T."/>
            <person name="Scimone A."/>
            <person name="Thane N."/>
            <person name="Henke J."/>
            <person name="Wang T."/>
            <person name="Ruppert J."/>
            <person name="Shah N."/>
            <person name="Rotter K."/>
            <person name="Hodges J."/>
            <person name="Ingenthron E."/>
            <person name="Cordes M."/>
            <person name="Kohlberg S."/>
            <person name="Sgro J."/>
            <person name="Delgado B."/>
            <person name="Mead K."/>
            <person name="Chinwalla A."/>
            <person name="Leonard S."/>
            <person name="Crouse K."/>
            <person name="Collura K."/>
            <person name="Kudrna D."/>
            <person name="Currie J."/>
            <person name="He R."/>
            <person name="Angelova A."/>
            <person name="Rajasekar S."/>
            <person name="Mueller T."/>
            <person name="Lomeli R."/>
            <person name="Scara G."/>
            <person name="Ko A."/>
            <person name="Delaney K."/>
            <person name="Wissotski M."/>
            <person name="Lopez G."/>
            <person name="Campos D."/>
            <person name="Braidotti M."/>
            <person name="Ashley E."/>
            <person name="Golser W."/>
            <person name="Kim H."/>
            <person name="Lee S."/>
            <person name="Lin J."/>
            <person name="Dujmic Z."/>
            <person name="Kim W."/>
            <person name="Talag J."/>
            <person name="Zuccolo A."/>
            <person name="Fan C."/>
            <person name="Sebastian A."/>
            <person name="Kramer M."/>
            <person name="Spiegel L."/>
            <person name="Nascimento L."/>
            <person name="Zutavern T."/>
            <person name="Miller B."/>
            <person name="Ambroise C."/>
            <person name="Muller S."/>
            <person name="Spooner W."/>
            <person name="Narechania A."/>
            <person name="Ren L."/>
            <person name="Wei S."/>
            <person name="Kumari S."/>
            <person name="Faga B."/>
            <person name="Levy M.J."/>
            <person name="McMahan L."/>
            <person name="Van Buren P."/>
            <person name="Vaughn M.W."/>
            <person name="Ying K."/>
            <person name="Yeh C.-T."/>
            <person name="Emrich S.J."/>
            <person name="Jia Y."/>
            <person name="Kalyanaraman A."/>
            <person name="Hsia A.-P."/>
            <person name="Barbazuk W.B."/>
            <person name="Baucom R.S."/>
            <person name="Brutnell T.P."/>
            <person name="Carpita N.C."/>
            <person name="Chaparro C."/>
            <person name="Chia J.-M."/>
            <person name="Deragon J.-M."/>
            <person name="Estill J.C."/>
            <person name="Fu Y."/>
            <person name="Jeddeloh J.A."/>
            <person name="Han Y."/>
            <person name="Lee H."/>
            <person name="Li P."/>
            <person name="Lisch D.R."/>
            <person name="Liu S."/>
            <person name="Liu Z."/>
            <person name="Nagel D.H."/>
            <person name="McCann M.C."/>
            <person name="SanMiguel P."/>
            <person name="Myers A.M."/>
            <person name="Nettleton D."/>
            <person name="Nguyen J."/>
            <person name="Penning B.W."/>
            <person name="Ponnala L."/>
            <person name="Schneider K.L."/>
            <person name="Schwartz D.C."/>
            <person name="Sharma A."/>
            <person name="Soderlund C."/>
            <person name="Springer N.M."/>
            <person name="Sun Q."/>
            <person name="Wang H."/>
            <person name="Waterman M."/>
            <person name="Westerman R."/>
            <person name="Wolfgruber T.K."/>
            <person name="Yang L."/>
            <person name="Yu Y."/>
            <person name="Zhang L."/>
            <person name="Zhou S."/>
            <person name="Zhu Q."/>
            <person name="Bennetzen J.L."/>
            <person name="Dawe R.K."/>
            <person name="Jiang J."/>
            <person name="Jiang N."/>
            <person name="Presting G.G."/>
            <person name="Wessler S.R."/>
            <person name="Aluru S."/>
            <person name="Martienssen R.A."/>
            <person name="Clifton S.W."/>
            <person name="McCombie W.R."/>
            <person name="Wing R.A."/>
            <person name="Wilson R.K."/>
        </authorList>
    </citation>
    <scope>NUCLEOTIDE SEQUENCE [LARGE SCALE GENOMIC DNA]</scope>
    <source>
        <strain evidence="2">cv. B73</strain>
    </source>
</reference>
<evidence type="ECO:0000313" key="2">
    <source>
        <dbReference type="Proteomes" id="UP000007305"/>
    </source>
</evidence>
<dbReference type="Proteomes" id="UP000007305">
    <property type="component" value="Chromosome 4"/>
</dbReference>
<organism evidence="1 2">
    <name type="scientific">Zea mays</name>
    <name type="common">Maize</name>
    <dbReference type="NCBI Taxonomy" id="4577"/>
    <lineage>
        <taxon>Eukaryota</taxon>
        <taxon>Viridiplantae</taxon>
        <taxon>Streptophyta</taxon>
        <taxon>Embryophyta</taxon>
        <taxon>Tracheophyta</taxon>
        <taxon>Spermatophyta</taxon>
        <taxon>Magnoliopsida</taxon>
        <taxon>Liliopsida</taxon>
        <taxon>Poales</taxon>
        <taxon>Poaceae</taxon>
        <taxon>PACMAD clade</taxon>
        <taxon>Panicoideae</taxon>
        <taxon>Andropogonodae</taxon>
        <taxon>Andropogoneae</taxon>
        <taxon>Tripsacinae</taxon>
        <taxon>Zea</taxon>
    </lineage>
</organism>
<dbReference type="AlphaFoldDB" id="A0A804NP72"/>
<name>A0A804NP72_MAIZE</name>
<protein>
    <submittedName>
        <fullName evidence="1">Uncharacterized protein</fullName>
    </submittedName>
</protein>
<sequence>MQRGYLSGALVSSVQVPVGPSFSVKEKSSPPCSLISTSDMVATFGVRIRWPGLDPLPTWKVSGVVHKPTANSAASIAVASRMEDMEAIVGGEVFFLVRLFR</sequence>
<accession>A0A804NP72</accession>
<evidence type="ECO:0000313" key="1">
    <source>
        <dbReference type="EnsemblPlants" id="Zm00001eb175350_P002"/>
    </source>
</evidence>
<dbReference type="EnsemblPlants" id="Zm00001eb175350_T002">
    <property type="protein sequence ID" value="Zm00001eb175350_P002"/>
    <property type="gene ID" value="Zm00001eb175350"/>
</dbReference>
<reference evidence="1" key="2">
    <citation type="submission" date="2019-07" db="EMBL/GenBank/DDBJ databases">
        <authorList>
            <person name="Seetharam A."/>
            <person name="Woodhouse M."/>
            <person name="Cannon E."/>
        </authorList>
    </citation>
    <scope>NUCLEOTIDE SEQUENCE [LARGE SCALE GENOMIC DNA]</scope>
    <source>
        <strain evidence="1">cv. B73</strain>
    </source>
</reference>
<reference evidence="1" key="3">
    <citation type="submission" date="2021-05" db="UniProtKB">
        <authorList>
            <consortium name="EnsemblPlants"/>
        </authorList>
    </citation>
    <scope>IDENTIFICATION</scope>
    <source>
        <strain evidence="1">cv. B73</strain>
    </source>
</reference>
<keyword evidence="2" id="KW-1185">Reference proteome</keyword>
<proteinExistence type="predicted"/>